<dbReference type="SMART" id="SM00906">
    <property type="entry name" value="Fungal_trans"/>
    <property type="match status" value="1"/>
</dbReference>
<keyword evidence="3" id="KW-0238">DNA-binding</keyword>
<dbReference type="GO" id="GO:0000981">
    <property type="term" value="F:DNA-binding transcription factor activity, RNA polymerase II-specific"/>
    <property type="evidence" value="ECO:0007669"/>
    <property type="project" value="InterPro"/>
</dbReference>
<dbReference type="PROSITE" id="PS50048">
    <property type="entry name" value="ZN2_CY6_FUNGAL_2"/>
    <property type="match status" value="1"/>
</dbReference>
<dbReference type="Proteomes" id="UP001213681">
    <property type="component" value="Unassembled WGS sequence"/>
</dbReference>
<evidence type="ECO:0000256" key="3">
    <source>
        <dbReference type="ARBA" id="ARBA00023125"/>
    </source>
</evidence>
<sequence>MTSMAVSSGKLGLSRNKTEAEANPSQPAAKHPKRRSLRACWYCRKRRIRCDMIQHGSPCTNCKFGGVHCTVVEFPDVFFEDARHPYKVSDTSNKSLDDYLLGDYQSEVLTVDAPCKYRSSLDVCAFPLVSSDDSTPQLSYDQKTAKLPGFVRKPSSRLQVEDVDYLALTGALTVPDTELRNELLKAYVHYVHPSMPILDISVLIQSIVLENGMRPLSLLLFQAMMFAAMVYIDFEHPRVAGYANRKVARETFFMRARRLYDLEYETDPISLVQSLLLMTHNDEMNADSKDSWHWLGISISLAYSIGLHRGSRNHYKSVCNYGMWKRIWWSIYISDRLLALAMRQPMRIRDCDFDVPMVTTDDFSLLPVSENVIRFLGYSEVLQNAGYQRHLIIMFIERSKLCVTLGHVLSAQYPDLNNQVGSMGNTNNRITITRRFLGDLSEIWQCDQELEAWRSQLPPTIQFSPVAPGELDEGQKVMHLHRALLEMIYLATSSALHCPELAQRVSDQPLMREFRSAAMAISIIVLDLQILEIICRLPATGVTVLFAAAVSHLYDSTFDDPNVQRFGFTSLQHTIFALRELEETYDSANFARKFLQAAIEKIGRNVPVVKRYMHSSSSPFNTRGQVDTSTCCSRPSEGVLQTILVKRA</sequence>
<dbReference type="PROSITE" id="PS00463">
    <property type="entry name" value="ZN2_CY6_FUNGAL_1"/>
    <property type="match status" value="1"/>
</dbReference>
<keyword evidence="4" id="KW-0804">Transcription</keyword>
<evidence type="ECO:0000256" key="5">
    <source>
        <dbReference type="ARBA" id="ARBA00023242"/>
    </source>
</evidence>
<organism evidence="8 9">
    <name type="scientific">Penicillium daleae</name>
    <dbReference type="NCBI Taxonomy" id="63821"/>
    <lineage>
        <taxon>Eukaryota</taxon>
        <taxon>Fungi</taxon>
        <taxon>Dikarya</taxon>
        <taxon>Ascomycota</taxon>
        <taxon>Pezizomycotina</taxon>
        <taxon>Eurotiomycetes</taxon>
        <taxon>Eurotiomycetidae</taxon>
        <taxon>Eurotiales</taxon>
        <taxon>Aspergillaceae</taxon>
        <taxon>Penicillium</taxon>
    </lineage>
</organism>
<keyword evidence="5" id="KW-0539">Nucleus</keyword>
<evidence type="ECO:0000256" key="2">
    <source>
        <dbReference type="ARBA" id="ARBA00023015"/>
    </source>
</evidence>
<feature type="domain" description="Zn(2)-C6 fungal-type" evidence="7">
    <location>
        <begin position="39"/>
        <end position="71"/>
    </location>
</feature>
<dbReference type="InterPro" id="IPR052761">
    <property type="entry name" value="Fungal_Detox/Toxin_TFs"/>
</dbReference>
<dbReference type="CDD" id="cd00067">
    <property type="entry name" value="GAL4"/>
    <property type="match status" value="1"/>
</dbReference>
<name>A0AAD6G9E3_9EURO</name>
<dbReference type="RefSeq" id="XP_056772144.1">
    <property type="nucleotide sequence ID" value="XM_056904377.1"/>
</dbReference>
<protein>
    <recommendedName>
        <fullName evidence="7">Zn(2)-C6 fungal-type domain-containing protein</fullName>
    </recommendedName>
</protein>
<reference evidence="8" key="1">
    <citation type="submission" date="2022-12" db="EMBL/GenBank/DDBJ databases">
        <authorList>
            <person name="Petersen C."/>
        </authorList>
    </citation>
    <scope>NUCLEOTIDE SEQUENCE</scope>
    <source>
        <strain evidence="8">IBT 16125</strain>
    </source>
</reference>
<dbReference type="EMBL" id="JAPVEA010000001">
    <property type="protein sequence ID" value="KAJ5465297.1"/>
    <property type="molecule type" value="Genomic_DNA"/>
</dbReference>
<evidence type="ECO:0000313" key="9">
    <source>
        <dbReference type="Proteomes" id="UP001213681"/>
    </source>
</evidence>
<keyword evidence="9" id="KW-1185">Reference proteome</keyword>
<dbReference type="Pfam" id="PF00172">
    <property type="entry name" value="Zn_clus"/>
    <property type="match status" value="1"/>
</dbReference>
<gene>
    <name evidence="8" type="ORF">N7458_000983</name>
</gene>
<accession>A0AAD6G9E3</accession>
<dbReference type="InterPro" id="IPR007219">
    <property type="entry name" value="XnlR_reg_dom"/>
</dbReference>
<reference evidence="8" key="2">
    <citation type="journal article" date="2023" name="IMA Fungus">
        <title>Comparative genomic study of the Penicillium genus elucidates a diverse pangenome and 15 lateral gene transfer events.</title>
        <authorList>
            <person name="Petersen C."/>
            <person name="Sorensen T."/>
            <person name="Nielsen M.R."/>
            <person name="Sondergaard T.E."/>
            <person name="Sorensen J.L."/>
            <person name="Fitzpatrick D.A."/>
            <person name="Frisvad J.C."/>
            <person name="Nielsen K.L."/>
        </authorList>
    </citation>
    <scope>NUCLEOTIDE SEQUENCE</scope>
    <source>
        <strain evidence="8">IBT 16125</strain>
    </source>
</reference>
<dbReference type="AlphaFoldDB" id="A0AAD6G9E3"/>
<dbReference type="CDD" id="cd12148">
    <property type="entry name" value="fungal_TF_MHR"/>
    <property type="match status" value="1"/>
</dbReference>
<dbReference type="SUPFAM" id="SSF57701">
    <property type="entry name" value="Zn2/Cys6 DNA-binding domain"/>
    <property type="match status" value="1"/>
</dbReference>
<dbReference type="GO" id="GO:0003677">
    <property type="term" value="F:DNA binding"/>
    <property type="evidence" value="ECO:0007669"/>
    <property type="project" value="UniProtKB-KW"/>
</dbReference>
<proteinExistence type="predicted"/>
<dbReference type="PANTHER" id="PTHR47425">
    <property type="entry name" value="FARB-RELATED"/>
    <property type="match status" value="1"/>
</dbReference>
<evidence type="ECO:0000256" key="6">
    <source>
        <dbReference type="SAM" id="MobiDB-lite"/>
    </source>
</evidence>
<dbReference type="GO" id="GO:0006351">
    <property type="term" value="P:DNA-templated transcription"/>
    <property type="evidence" value="ECO:0007669"/>
    <property type="project" value="InterPro"/>
</dbReference>
<evidence type="ECO:0000313" key="8">
    <source>
        <dbReference type="EMBL" id="KAJ5465297.1"/>
    </source>
</evidence>
<comment type="caution">
    <text evidence="8">The sequence shown here is derived from an EMBL/GenBank/DDBJ whole genome shotgun (WGS) entry which is preliminary data.</text>
</comment>
<dbReference type="SMART" id="SM00066">
    <property type="entry name" value="GAL4"/>
    <property type="match status" value="1"/>
</dbReference>
<evidence type="ECO:0000256" key="1">
    <source>
        <dbReference type="ARBA" id="ARBA00022723"/>
    </source>
</evidence>
<dbReference type="Pfam" id="PF04082">
    <property type="entry name" value="Fungal_trans"/>
    <property type="match status" value="1"/>
</dbReference>
<feature type="region of interest" description="Disordered" evidence="6">
    <location>
        <begin position="1"/>
        <end position="31"/>
    </location>
</feature>
<dbReference type="InterPro" id="IPR001138">
    <property type="entry name" value="Zn2Cys6_DnaBD"/>
</dbReference>
<dbReference type="InterPro" id="IPR036864">
    <property type="entry name" value="Zn2-C6_fun-type_DNA-bd_sf"/>
</dbReference>
<evidence type="ECO:0000256" key="4">
    <source>
        <dbReference type="ARBA" id="ARBA00023163"/>
    </source>
</evidence>
<dbReference type="PANTHER" id="PTHR47425:SF2">
    <property type="entry name" value="FARB-RELATED"/>
    <property type="match status" value="1"/>
</dbReference>
<dbReference type="Gene3D" id="4.10.240.10">
    <property type="entry name" value="Zn(2)-C6 fungal-type DNA-binding domain"/>
    <property type="match status" value="1"/>
</dbReference>
<dbReference type="GeneID" id="81594620"/>
<keyword evidence="2" id="KW-0805">Transcription regulation</keyword>
<evidence type="ECO:0000259" key="7">
    <source>
        <dbReference type="PROSITE" id="PS50048"/>
    </source>
</evidence>
<dbReference type="GO" id="GO:0008270">
    <property type="term" value="F:zinc ion binding"/>
    <property type="evidence" value="ECO:0007669"/>
    <property type="project" value="InterPro"/>
</dbReference>
<keyword evidence="1" id="KW-0479">Metal-binding</keyword>